<evidence type="ECO:0000256" key="6">
    <source>
        <dbReference type="ARBA" id="ARBA00022898"/>
    </source>
</evidence>
<proteinExistence type="inferred from homology"/>
<sequence>MSERTLTIRELVELAYKYLPRNYDPPDDLVVSRGQGVLLYDVEDRVFVDLLSCYSALAPGHVHPQILKAIIRQAGKLTANANCLWEEQKILCAKELAEFTGMDKVLFMTSGAEVFDSAVKLARKWAYTRKDVYTEKVVPKDQAEIVVCKNNFHGRTIGAISASTVPQYYDLFGPPVPGFKKIPFGDARAFEEAINPNTAAIIVEPIQGEGGILVPPDGYLNDVRQICDAHHVLMILDEVQTGLGRTGKMFAYMHDGSFPDAMLLGKGLGGGLGISAVVGINELMDVFEPGDHGSTFGGNPLACAVAREEMHLLVRENLPQRAAELGEFFISELKNIYSPYIKEVRGRGLLVGIELRPEAGGAARFVDALRGERILCKDAHENVIRFSPPLIIEKDVLKLALIRIAKVFRTL</sequence>
<keyword evidence="4 9" id="KW-0032">Aminotransferase</keyword>
<name>A0A7T5RK27_9BACT</name>
<dbReference type="InterPro" id="IPR015422">
    <property type="entry name" value="PyrdxlP-dep_Trfase_small"/>
</dbReference>
<evidence type="ECO:0000313" key="10">
    <source>
        <dbReference type="Proteomes" id="UP000595618"/>
    </source>
</evidence>
<dbReference type="EMBL" id="CP066690">
    <property type="protein sequence ID" value="QQG45596.1"/>
    <property type="molecule type" value="Genomic_DNA"/>
</dbReference>
<keyword evidence="5 9" id="KW-0808">Transferase</keyword>
<dbReference type="InterPro" id="IPR010164">
    <property type="entry name" value="Orn_aminotrans"/>
</dbReference>
<dbReference type="PANTHER" id="PTHR11986:SF18">
    <property type="entry name" value="ORNITHINE AMINOTRANSFERASE, MITOCHONDRIAL"/>
    <property type="match status" value="1"/>
</dbReference>
<gene>
    <name evidence="9" type="primary">rocD</name>
    <name evidence="9" type="ORF">HYW89_01580</name>
</gene>
<evidence type="ECO:0000256" key="2">
    <source>
        <dbReference type="ARBA" id="ARBA00004998"/>
    </source>
</evidence>
<dbReference type="UniPathway" id="UPA00098">
    <property type="reaction ID" value="UER00358"/>
</dbReference>
<comment type="similarity">
    <text evidence="8">Belongs to the class-III pyridoxal-phosphate-dependent aminotransferase family.</text>
</comment>
<dbReference type="GO" id="GO:0030170">
    <property type="term" value="F:pyridoxal phosphate binding"/>
    <property type="evidence" value="ECO:0007669"/>
    <property type="project" value="InterPro"/>
</dbReference>
<dbReference type="GO" id="GO:0004587">
    <property type="term" value="F:ornithine aminotransferase activity"/>
    <property type="evidence" value="ECO:0007669"/>
    <property type="project" value="UniProtKB-EC"/>
</dbReference>
<evidence type="ECO:0000313" key="9">
    <source>
        <dbReference type="EMBL" id="QQG45596.1"/>
    </source>
</evidence>
<dbReference type="FunFam" id="3.40.640.10:FF:000011">
    <property type="entry name" value="Ornithine aminotransferase"/>
    <property type="match status" value="1"/>
</dbReference>
<protein>
    <recommendedName>
        <fullName evidence="3">ornithine aminotransferase</fullName>
        <ecNumber evidence="3">2.6.1.13</ecNumber>
    </recommendedName>
    <alternativeName>
        <fullName evidence="7">Ornithine--oxo-acid aminotransferase</fullName>
    </alternativeName>
</protein>
<dbReference type="PIRSF" id="PIRSF000521">
    <property type="entry name" value="Transaminase_4ab_Lys_Orn"/>
    <property type="match status" value="1"/>
</dbReference>
<dbReference type="PROSITE" id="PS00600">
    <property type="entry name" value="AA_TRANSFER_CLASS_3"/>
    <property type="match status" value="1"/>
</dbReference>
<dbReference type="Proteomes" id="UP000595618">
    <property type="component" value="Chromosome"/>
</dbReference>
<dbReference type="InterPro" id="IPR005814">
    <property type="entry name" value="Aminotrans_3"/>
</dbReference>
<dbReference type="SUPFAM" id="SSF53383">
    <property type="entry name" value="PLP-dependent transferases"/>
    <property type="match status" value="1"/>
</dbReference>
<dbReference type="Gene3D" id="3.90.1150.10">
    <property type="entry name" value="Aspartate Aminotransferase, domain 1"/>
    <property type="match status" value="1"/>
</dbReference>
<dbReference type="EC" id="2.6.1.13" evidence="3"/>
<dbReference type="NCBIfam" id="TIGR01885">
    <property type="entry name" value="Orn_aminotrans"/>
    <property type="match status" value="1"/>
</dbReference>
<evidence type="ECO:0000256" key="1">
    <source>
        <dbReference type="ARBA" id="ARBA00001933"/>
    </source>
</evidence>
<comment type="cofactor">
    <cofactor evidence="1">
        <name>pyridoxal 5'-phosphate</name>
        <dbReference type="ChEBI" id="CHEBI:597326"/>
    </cofactor>
</comment>
<accession>A0A7T5RK27</accession>
<dbReference type="GO" id="GO:0055129">
    <property type="term" value="P:L-proline biosynthetic process"/>
    <property type="evidence" value="ECO:0007669"/>
    <property type="project" value="UniProtKB-UniPathway"/>
</dbReference>
<comment type="pathway">
    <text evidence="2">Amino-acid biosynthesis; L-proline biosynthesis; L-glutamate 5-semialdehyde from L-ornithine: step 1/1.</text>
</comment>
<reference evidence="9 10" key="1">
    <citation type="submission" date="2020-07" db="EMBL/GenBank/DDBJ databases">
        <title>Huge and variable diversity of episymbiotic CPR bacteria and DPANN archaea in groundwater ecosystems.</title>
        <authorList>
            <person name="He C.Y."/>
            <person name="Keren R."/>
            <person name="Whittaker M."/>
            <person name="Farag I.F."/>
            <person name="Doudna J."/>
            <person name="Cate J.H.D."/>
            <person name="Banfield J.F."/>
        </authorList>
    </citation>
    <scope>NUCLEOTIDE SEQUENCE [LARGE SCALE GENOMIC DNA]</scope>
    <source>
        <strain evidence="9">NC_groundwater_541_Ag_S-0.1um_46_50</strain>
    </source>
</reference>
<dbReference type="InterPro" id="IPR015424">
    <property type="entry name" value="PyrdxlP-dep_Trfase"/>
</dbReference>
<evidence type="ECO:0000256" key="5">
    <source>
        <dbReference type="ARBA" id="ARBA00022679"/>
    </source>
</evidence>
<dbReference type="InterPro" id="IPR049704">
    <property type="entry name" value="Aminotrans_3_PPA_site"/>
</dbReference>
<organism evidence="9 10">
    <name type="scientific">Candidatus Sungiibacteriota bacterium</name>
    <dbReference type="NCBI Taxonomy" id="2750080"/>
    <lineage>
        <taxon>Bacteria</taxon>
        <taxon>Candidatus Sungiibacteriota</taxon>
    </lineage>
</organism>
<dbReference type="Gene3D" id="3.40.640.10">
    <property type="entry name" value="Type I PLP-dependent aspartate aminotransferase-like (Major domain)"/>
    <property type="match status" value="1"/>
</dbReference>
<dbReference type="PANTHER" id="PTHR11986">
    <property type="entry name" value="AMINOTRANSFERASE CLASS III"/>
    <property type="match status" value="1"/>
</dbReference>
<evidence type="ECO:0000256" key="8">
    <source>
        <dbReference type="RuleBase" id="RU003560"/>
    </source>
</evidence>
<dbReference type="AlphaFoldDB" id="A0A7T5RK27"/>
<keyword evidence="6 8" id="KW-0663">Pyridoxal phosphate</keyword>
<evidence type="ECO:0000256" key="3">
    <source>
        <dbReference type="ARBA" id="ARBA00012924"/>
    </source>
</evidence>
<dbReference type="CDD" id="cd00610">
    <property type="entry name" value="OAT_like"/>
    <property type="match status" value="1"/>
</dbReference>
<dbReference type="Pfam" id="PF00202">
    <property type="entry name" value="Aminotran_3"/>
    <property type="match status" value="1"/>
</dbReference>
<dbReference type="InterPro" id="IPR015421">
    <property type="entry name" value="PyrdxlP-dep_Trfase_major"/>
</dbReference>
<dbReference type="InterPro" id="IPR050103">
    <property type="entry name" value="Class-III_PLP-dep_AT"/>
</dbReference>
<dbReference type="GO" id="GO:0042802">
    <property type="term" value="F:identical protein binding"/>
    <property type="evidence" value="ECO:0007669"/>
    <property type="project" value="TreeGrafter"/>
</dbReference>
<evidence type="ECO:0000256" key="7">
    <source>
        <dbReference type="ARBA" id="ARBA00030587"/>
    </source>
</evidence>
<evidence type="ECO:0000256" key="4">
    <source>
        <dbReference type="ARBA" id="ARBA00022576"/>
    </source>
</evidence>